<comment type="caution">
    <text evidence="5">The sequence shown here is derived from an EMBL/GenBank/DDBJ whole genome shotgun (WGS) entry which is preliminary data.</text>
</comment>
<feature type="compositionally biased region" description="Basic and acidic residues" evidence="3">
    <location>
        <begin position="239"/>
        <end position="298"/>
    </location>
</feature>
<dbReference type="InParanoid" id="A0A4Q1BLV2"/>
<feature type="compositionally biased region" description="Low complexity" evidence="3">
    <location>
        <begin position="413"/>
        <end position="424"/>
    </location>
</feature>
<feature type="compositionally biased region" description="Basic and acidic residues" evidence="3">
    <location>
        <begin position="310"/>
        <end position="336"/>
    </location>
</feature>
<evidence type="ECO:0000256" key="3">
    <source>
        <dbReference type="SAM" id="MobiDB-lite"/>
    </source>
</evidence>
<keyword evidence="2" id="KW-0539">Nucleus</keyword>
<proteinExistence type="predicted"/>
<gene>
    <name evidence="5" type="ORF">M231_03959</name>
</gene>
<dbReference type="Proteomes" id="UP000289152">
    <property type="component" value="Unassembled WGS sequence"/>
</dbReference>
<organism evidence="5 6">
    <name type="scientific">Tremella mesenterica</name>
    <name type="common">Jelly fungus</name>
    <dbReference type="NCBI Taxonomy" id="5217"/>
    <lineage>
        <taxon>Eukaryota</taxon>
        <taxon>Fungi</taxon>
        <taxon>Dikarya</taxon>
        <taxon>Basidiomycota</taxon>
        <taxon>Agaricomycotina</taxon>
        <taxon>Tremellomycetes</taxon>
        <taxon>Tremellales</taxon>
        <taxon>Tremellaceae</taxon>
        <taxon>Tremella</taxon>
    </lineage>
</organism>
<evidence type="ECO:0000313" key="5">
    <source>
        <dbReference type="EMBL" id="RXK38783.1"/>
    </source>
</evidence>
<evidence type="ECO:0000256" key="1">
    <source>
        <dbReference type="ARBA" id="ARBA00004123"/>
    </source>
</evidence>
<protein>
    <recommendedName>
        <fullName evidence="4">RED-like N-terminal domain-containing protein</fullName>
    </recommendedName>
</protein>
<comment type="subcellular location">
    <subcellularLocation>
        <location evidence="1">Nucleus</location>
    </subcellularLocation>
</comment>
<keyword evidence="6" id="KW-1185">Reference proteome</keyword>
<name>A0A4Q1BLV2_TREME</name>
<dbReference type="GO" id="GO:0005634">
    <property type="term" value="C:nucleus"/>
    <property type="evidence" value="ECO:0007669"/>
    <property type="project" value="UniProtKB-SubCell"/>
</dbReference>
<feature type="region of interest" description="Disordered" evidence="3">
    <location>
        <begin position="115"/>
        <end position="438"/>
    </location>
</feature>
<dbReference type="OrthoDB" id="3366823at2759"/>
<reference evidence="5 6" key="1">
    <citation type="submission" date="2016-06" db="EMBL/GenBank/DDBJ databases">
        <title>Evolution of pathogenesis and genome organization in the Tremellales.</title>
        <authorList>
            <person name="Cuomo C."/>
            <person name="Litvintseva A."/>
            <person name="Heitman J."/>
            <person name="Chen Y."/>
            <person name="Sun S."/>
            <person name="Springer D."/>
            <person name="Dromer F."/>
            <person name="Young S."/>
            <person name="Zeng Q."/>
            <person name="Chapman S."/>
            <person name="Gujja S."/>
            <person name="Saif S."/>
            <person name="Birren B."/>
        </authorList>
    </citation>
    <scope>NUCLEOTIDE SEQUENCE [LARGE SCALE GENOMIC DNA]</scope>
    <source>
        <strain evidence="5 6">ATCC 28783</strain>
    </source>
</reference>
<dbReference type="InterPro" id="IPR039896">
    <property type="entry name" value="Red-like"/>
</dbReference>
<evidence type="ECO:0000313" key="6">
    <source>
        <dbReference type="Proteomes" id="UP000289152"/>
    </source>
</evidence>
<evidence type="ECO:0000256" key="2">
    <source>
        <dbReference type="ARBA" id="ARBA00023242"/>
    </source>
</evidence>
<dbReference type="Pfam" id="PF07808">
    <property type="entry name" value="RED_N"/>
    <property type="match status" value="1"/>
</dbReference>
<dbReference type="AlphaFoldDB" id="A0A4Q1BLV2"/>
<dbReference type="InterPro" id="IPR012916">
    <property type="entry name" value="RED_N"/>
</dbReference>
<dbReference type="STRING" id="5217.A0A4Q1BLV2"/>
<feature type="compositionally biased region" description="Polar residues" evidence="3">
    <location>
        <begin position="374"/>
        <end position="384"/>
    </location>
</feature>
<feature type="compositionally biased region" description="Basic and acidic residues" evidence="3">
    <location>
        <begin position="523"/>
        <end position="551"/>
    </location>
</feature>
<feature type="compositionally biased region" description="Polar residues" evidence="3">
    <location>
        <begin position="142"/>
        <end position="155"/>
    </location>
</feature>
<evidence type="ECO:0000259" key="4">
    <source>
        <dbReference type="Pfam" id="PF07808"/>
    </source>
</evidence>
<dbReference type="VEuPathDB" id="FungiDB:TREMEDRAFT_64804"/>
<feature type="domain" description="RED-like N-terminal" evidence="4">
    <location>
        <begin position="31"/>
        <end position="111"/>
    </location>
</feature>
<accession>A0A4Q1BLV2</accession>
<dbReference type="EMBL" id="SDIL01000042">
    <property type="protein sequence ID" value="RXK38783.1"/>
    <property type="molecule type" value="Genomic_DNA"/>
</dbReference>
<feature type="region of interest" description="Disordered" evidence="3">
    <location>
        <begin position="506"/>
        <end position="551"/>
    </location>
</feature>
<feature type="compositionally biased region" description="Basic residues" evidence="3">
    <location>
        <begin position="127"/>
        <end position="137"/>
    </location>
</feature>
<dbReference type="PANTHER" id="PTHR12765">
    <property type="entry name" value="RED PROTEIN IK FACTOR CYTOKINE IK"/>
    <property type="match status" value="1"/>
</dbReference>
<sequence>MQSVPALSTSRESAEANVPYVEKLLQEFESRKAAAPEEADQIEETRKYLGGDAQHSILVKGLDYALLAARKAELAREKEGQADEDLDQLAREIKVQKKVKVEEVKKKEEKLGKGFKSIAQKEDVPKEKKKKKKKKVVIHNATIPTVSGISSSTTEPHALAKENIPAPSNVPAEQETEYAEQIKAGEDDEDIFADAGSYDLHAAVGSSESDGSDVEQSGRSPPGSGGRIRLNTRSKSRSRSSERRTRGRGRHMEGERTRSYGGERHDEYRDDRETGEYRGYREEEDERGYKRDDRRDPEDMNLSSSRRRRDPKDDVDQYRRWDRKDYDDYDQEEGHRNRNYRHNSRSPSPDYKRPRYSSSPHSHHMSHKYDDHSNNSPLTRMSPNPSRHSPPRDKSPPRKRARTRSITPNIFQPSLSSRSPSPSSDVDLPGGRLQPLSSTSILDVRSFLQADATEAILDEKKLRKAEWRAKQGLGVQEGVNLEKLRERAKGKEKDRMNKDYMDVMNRLNKKNGVGEGNDVGDGTDEHQRGEGEGGGKGRNKMEDDWAVGKRR</sequence>